<accession>A0A7I8IPK9</accession>
<dbReference type="AlphaFoldDB" id="A0A7I8IPK9"/>
<feature type="signal peptide" evidence="1">
    <location>
        <begin position="1"/>
        <end position="25"/>
    </location>
</feature>
<feature type="chain" id="PRO_5029517594" evidence="1">
    <location>
        <begin position="26"/>
        <end position="145"/>
    </location>
</feature>
<reference evidence="2 3" key="1">
    <citation type="submission" date="2019-12" db="EMBL/GenBank/DDBJ databases">
        <authorList>
            <person name="Scholz U."/>
            <person name="Mascher M."/>
            <person name="Fiebig A."/>
        </authorList>
    </citation>
    <scope>NUCLEOTIDE SEQUENCE</scope>
</reference>
<evidence type="ECO:0000256" key="1">
    <source>
        <dbReference type="SAM" id="SignalP"/>
    </source>
</evidence>
<proteinExistence type="predicted"/>
<dbReference type="EMBL" id="LR743592">
    <property type="protein sequence ID" value="CAA2619963.1"/>
    <property type="molecule type" value="Genomic_DNA"/>
</dbReference>
<keyword evidence="1" id="KW-0732">Signal</keyword>
<sequence>MAATTAVVVAVAVVVLAMVAAGALGEIVAPRNYSISSPPVYNWTALPDPLNRPYYMPEPVDDSHKLYRCWGYLARGKAVRDMRNFLVNGTVPSSNTCDGVNRLHPHCWPDMFNIFWEVTPRRIHRLRKFCLQNGTLPPADHFDFA</sequence>
<protein>
    <submittedName>
        <fullName evidence="2">Uncharacterized protein</fullName>
    </submittedName>
</protein>
<dbReference type="EMBL" id="CACRZD030000005">
    <property type="protein sequence ID" value="CAA6659711.1"/>
    <property type="molecule type" value="Genomic_DNA"/>
</dbReference>
<dbReference type="Proteomes" id="UP001189122">
    <property type="component" value="Unassembled WGS sequence"/>
</dbReference>
<keyword evidence="3" id="KW-1185">Reference proteome</keyword>
<gene>
    <name evidence="2" type="ORF">SI7747_05006132</name>
</gene>
<evidence type="ECO:0000313" key="2">
    <source>
        <dbReference type="EMBL" id="CAA2619963.1"/>
    </source>
</evidence>
<name>A0A7I8IPK9_SPIIN</name>
<evidence type="ECO:0000313" key="3">
    <source>
        <dbReference type="Proteomes" id="UP001189122"/>
    </source>
</evidence>
<organism evidence="2">
    <name type="scientific">Spirodela intermedia</name>
    <name type="common">Intermediate duckweed</name>
    <dbReference type="NCBI Taxonomy" id="51605"/>
    <lineage>
        <taxon>Eukaryota</taxon>
        <taxon>Viridiplantae</taxon>
        <taxon>Streptophyta</taxon>
        <taxon>Embryophyta</taxon>
        <taxon>Tracheophyta</taxon>
        <taxon>Spermatophyta</taxon>
        <taxon>Magnoliopsida</taxon>
        <taxon>Liliopsida</taxon>
        <taxon>Araceae</taxon>
        <taxon>Lemnoideae</taxon>
        <taxon>Spirodela</taxon>
    </lineage>
</organism>